<dbReference type="GeneTree" id="ENSGT00940000153837"/>
<dbReference type="InParanoid" id="A0A4W3J4E3"/>
<dbReference type="Pfam" id="PF02185">
    <property type="entry name" value="HR1"/>
    <property type="match status" value="1"/>
</dbReference>
<dbReference type="InterPro" id="IPR036274">
    <property type="entry name" value="HR1_rpt_sf"/>
</dbReference>
<feature type="compositionally biased region" description="Polar residues" evidence="3">
    <location>
        <begin position="633"/>
        <end position="645"/>
    </location>
</feature>
<dbReference type="CDD" id="cd06712">
    <property type="entry name" value="PDZ_rhophilin-like"/>
    <property type="match status" value="1"/>
</dbReference>
<feature type="domain" description="REM-1" evidence="6">
    <location>
        <begin position="20"/>
        <end position="94"/>
    </location>
</feature>
<sequence length="655" mass="72476">MTDTIQPAGRSDSYFRKGCNPCAQTGRSKLQSKRVTLNQQIIKAVRLRAGAENLLRATDNAKVRDLALVELSYVNSDLQLLKEELEGLNSSVEVYQNQEEMLTIPFIPLGLKETREVDFMTPFKDFIQEHYSEEPSAYEDSILDVMDLRQATRTPSRDEAGVQLLISYYNQLNLLENRLFPPSRHLGIFFTWYDCFTGVPVCQQHVGLEKASILFNIAALHTQLGARSDRSSMSGLDTAILAFQRAAGVLNHLREVFTHTPSFDLSPAMLHMLSLLLLAQAQECGFQRQVLPGVPNQVPSLLFTAQGAAKVADVYSVVLVSVSQPPVREHTPPAWLSLLHLKHEHYRALGHYFLALALLDHELSPGDEVEAVARAVVKLPDEPLVISDQEHRHRLGEAHLRRAIAGQEEALWHAGRCPKPEIVLEILRVAHTRSLGKYTQHHHEDDFDMTPAPEIVGDADQTVQAITPQFSSIQVTDFFHKLGPLSVFSAKQKWTAPRRVHLRQEAGDLGFTLRGEAPVQVTSLDPTCTAALSGLRDGDFLVSLAGGDCKWSGVSEVMKILKEMPEEGLDIHVISPQGPELGQPPNKSATYSGALPHTYSLSCLAADTGRGRKGKKEAKKLSFLSWGIKNSKQSASTTSLPTGPNFTMHEGSSLY</sequence>
<evidence type="ECO:0000259" key="6">
    <source>
        <dbReference type="PROSITE" id="PS51860"/>
    </source>
</evidence>
<dbReference type="Gene3D" id="1.25.40.280">
    <property type="entry name" value="alix/aip1 like domains"/>
    <property type="match status" value="1"/>
</dbReference>
<dbReference type="Pfam" id="PF03097">
    <property type="entry name" value="BRO1"/>
    <property type="match status" value="1"/>
</dbReference>
<dbReference type="InterPro" id="IPR001478">
    <property type="entry name" value="PDZ"/>
</dbReference>
<evidence type="ECO:0000313" key="7">
    <source>
        <dbReference type="Ensembl" id="ENSCMIP00000036917.1"/>
    </source>
</evidence>
<dbReference type="PANTHER" id="PTHR23031">
    <property type="entry name" value="RHOPHILIN"/>
    <property type="match status" value="1"/>
</dbReference>
<accession>A0A4W3J4E3</accession>
<dbReference type="Gene3D" id="1.10.287.160">
    <property type="entry name" value="HR1 repeat"/>
    <property type="match status" value="1"/>
</dbReference>
<evidence type="ECO:0000313" key="8">
    <source>
        <dbReference type="Proteomes" id="UP000314986"/>
    </source>
</evidence>
<dbReference type="SMART" id="SM00742">
    <property type="entry name" value="Hr1"/>
    <property type="match status" value="1"/>
</dbReference>
<reference evidence="8" key="2">
    <citation type="journal article" date="2007" name="PLoS Biol.">
        <title>Survey sequencing and comparative analysis of the elephant shark (Callorhinchus milii) genome.</title>
        <authorList>
            <person name="Venkatesh B."/>
            <person name="Kirkness E.F."/>
            <person name="Loh Y.H."/>
            <person name="Halpern A.L."/>
            <person name="Lee A.P."/>
            <person name="Johnson J."/>
            <person name="Dandona N."/>
            <person name="Viswanathan L.D."/>
            <person name="Tay A."/>
            <person name="Venter J.C."/>
            <person name="Strausberg R.L."/>
            <person name="Brenner S."/>
        </authorList>
    </citation>
    <scope>NUCLEOTIDE SEQUENCE [LARGE SCALE GENOMIC DNA]</scope>
</reference>
<dbReference type="PROSITE" id="PS50106">
    <property type="entry name" value="PDZ"/>
    <property type="match status" value="1"/>
</dbReference>
<dbReference type="KEGG" id="cmk:103188077"/>
<dbReference type="InterPro" id="IPR004328">
    <property type="entry name" value="BRO1_dom"/>
</dbReference>
<evidence type="ECO:0000256" key="3">
    <source>
        <dbReference type="SAM" id="MobiDB-lite"/>
    </source>
</evidence>
<dbReference type="AlphaFoldDB" id="A0A4W3J4E3"/>
<reference evidence="7" key="5">
    <citation type="submission" date="2025-09" db="UniProtKB">
        <authorList>
            <consortium name="Ensembl"/>
        </authorList>
    </citation>
    <scope>IDENTIFICATION</scope>
</reference>
<evidence type="ECO:0000256" key="1">
    <source>
        <dbReference type="ARBA" id="ARBA00010369"/>
    </source>
</evidence>
<reference evidence="8" key="3">
    <citation type="journal article" date="2014" name="Nature">
        <title>Elephant shark genome provides unique insights into gnathostome evolution.</title>
        <authorList>
            <consortium name="International Elephant Shark Genome Sequencing Consortium"/>
            <person name="Venkatesh B."/>
            <person name="Lee A.P."/>
            <person name="Ravi V."/>
            <person name="Maurya A.K."/>
            <person name="Lian M.M."/>
            <person name="Swann J.B."/>
            <person name="Ohta Y."/>
            <person name="Flajnik M.F."/>
            <person name="Sutoh Y."/>
            <person name="Kasahara M."/>
            <person name="Hoon S."/>
            <person name="Gangu V."/>
            <person name="Roy S.W."/>
            <person name="Irimia M."/>
            <person name="Korzh V."/>
            <person name="Kondrychyn I."/>
            <person name="Lim Z.W."/>
            <person name="Tay B.H."/>
            <person name="Tohari S."/>
            <person name="Kong K.W."/>
            <person name="Ho S."/>
            <person name="Lorente-Galdos B."/>
            <person name="Quilez J."/>
            <person name="Marques-Bonet T."/>
            <person name="Raney B.J."/>
            <person name="Ingham P.W."/>
            <person name="Tay A."/>
            <person name="Hillier L.W."/>
            <person name="Minx P."/>
            <person name="Boehm T."/>
            <person name="Wilson R.K."/>
            <person name="Brenner S."/>
            <person name="Warren W.C."/>
        </authorList>
    </citation>
    <scope>NUCLEOTIDE SEQUENCE [LARGE SCALE GENOMIC DNA]</scope>
</reference>
<dbReference type="OrthoDB" id="64867at2759"/>
<dbReference type="GeneID" id="103188077"/>
<organism evidence="7 8">
    <name type="scientific">Callorhinchus milii</name>
    <name type="common">Ghost shark</name>
    <dbReference type="NCBI Taxonomy" id="7868"/>
    <lineage>
        <taxon>Eukaryota</taxon>
        <taxon>Metazoa</taxon>
        <taxon>Chordata</taxon>
        <taxon>Craniata</taxon>
        <taxon>Vertebrata</taxon>
        <taxon>Chondrichthyes</taxon>
        <taxon>Holocephali</taxon>
        <taxon>Chimaeriformes</taxon>
        <taxon>Callorhinchidae</taxon>
        <taxon>Callorhinchus</taxon>
    </lineage>
</organism>
<dbReference type="GO" id="GO:0051497">
    <property type="term" value="P:negative regulation of stress fiber assembly"/>
    <property type="evidence" value="ECO:0007669"/>
    <property type="project" value="TreeGrafter"/>
</dbReference>
<dbReference type="InterPro" id="IPR036034">
    <property type="entry name" value="PDZ_sf"/>
</dbReference>
<dbReference type="STRING" id="7868.ENSCMIP00000036917"/>
<dbReference type="PANTHER" id="PTHR23031:SF5">
    <property type="entry name" value="RHOPHILIN-2-RELATED"/>
    <property type="match status" value="1"/>
</dbReference>
<evidence type="ECO:0000259" key="4">
    <source>
        <dbReference type="PROSITE" id="PS50106"/>
    </source>
</evidence>
<dbReference type="SMART" id="SM00228">
    <property type="entry name" value="PDZ"/>
    <property type="match status" value="1"/>
</dbReference>
<dbReference type="InterPro" id="IPR047138">
    <property type="entry name" value="RHPN1_2"/>
</dbReference>
<feature type="domain" description="BRO1" evidence="5">
    <location>
        <begin position="105"/>
        <end position="485"/>
    </location>
</feature>
<dbReference type="CTD" id="85415"/>
<reference evidence="8" key="1">
    <citation type="journal article" date="2006" name="Science">
        <title>Ancient noncoding elements conserved in the human genome.</title>
        <authorList>
            <person name="Venkatesh B."/>
            <person name="Kirkness E.F."/>
            <person name="Loh Y.H."/>
            <person name="Halpern A.L."/>
            <person name="Lee A.P."/>
            <person name="Johnson J."/>
            <person name="Dandona N."/>
            <person name="Viswanathan L.D."/>
            <person name="Tay A."/>
            <person name="Venter J.C."/>
            <person name="Strausberg R.L."/>
            <person name="Brenner S."/>
        </authorList>
    </citation>
    <scope>NUCLEOTIDE SEQUENCE [LARGE SCALE GENOMIC DNA]</scope>
</reference>
<dbReference type="InterPro" id="IPR011072">
    <property type="entry name" value="HR1_rho-bd"/>
</dbReference>
<dbReference type="SUPFAM" id="SSF46585">
    <property type="entry name" value="HR1 repeat"/>
    <property type="match status" value="1"/>
</dbReference>
<dbReference type="Gene3D" id="2.30.42.10">
    <property type="match status" value="1"/>
</dbReference>
<dbReference type="SMART" id="SM01041">
    <property type="entry name" value="BRO1"/>
    <property type="match status" value="1"/>
</dbReference>
<name>A0A4W3J4E3_CALMI</name>
<evidence type="ECO:0000256" key="2">
    <source>
        <dbReference type="PROSITE-ProRule" id="PRU01207"/>
    </source>
</evidence>
<protein>
    <submittedName>
        <fullName evidence="7">Rhophilin, Rho GTPase binding protein 2</fullName>
    </submittedName>
</protein>
<reference evidence="7" key="4">
    <citation type="submission" date="2025-08" db="UniProtKB">
        <authorList>
            <consortium name="Ensembl"/>
        </authorList>
    </citation>
    <scope>IDENTIFICATION</scope>
</reference>
<dbReference type="SUPFAM" id="SSF50156">
    <property type="entry name" value="PDZ domain-like"/>
    <property type="match status" value="1"/>
</dbReference>
<keyword evidence="8" id="KW-1185">Reference proteome</keyword>
<dbReference type="Proteomes" id="UP000314986">
    <property type="component" value="Unassembled WGS sequence"/>
</dbReference>
<comment type="similarity">
    <text evidence="1">Belongs to the RHPN family.</text>
</comment>
<feature type="region of interest" description="Disordered" evidence="3">
    <location>
        <begin position="633"/>
        <end position="655"/>
    </location>
</feature>
<feature type="domain" description="PDZ" evidence="4">
    <location>
        <begin position="499"/>
        <end position="567"/>
    </location>
</feature>
<evidence type="ECO:0000259" key="5">
    <source>
        <dbReference type="PROSITE" id="PS51180"/>
    </source>
</evidence>
<dbReference type="PROSITE" id="PS51860">
    <property type="entry name" value="REM_1"/>
    <property type="match status" value="1"/>
</dbReference>
<dbReference type="PROSITE" id="PS51180">
    <property type="entry name" value="BRO1"/>
    <property type="match status" value="1"/>
</dbReference>
<dbReference type="GO" id="GO:0007165">
    <property type="term" value="P:signal transduction"/>
    <property type="evidence" value="ECO:0007669"/>
    <property type="project" value="InterPro"/>
</dbReference>
<dbReference type="RefSeq" id="XP_007906111.1">
    <property type="nucleotide sequence ID" value="XM_007907920.2"/>
</dbReference>
<gene>
    <name evidence="7" type="primary">rhpn2</name>
</gene>
<keyword evidence="2" id="KW-0175">Coiled coil</keyword>
<dbReference type="InterPro" id="IPR038499">
    <property type="entry name" value="BRO1_sf"/>
</dbReference>
<dbReference type="OMA" id="QAQENVF"/>
<dbReference type="Ensembl" id="ENSCMIT00000037458.1">
    <property type="protein sequence ID" value="ENSCMIP00000036917.1"/>
    <property type="gene ID" value="ENSCMIG00000015576.1"/>
</dbReference>
<proteinExistence type="inferred from homology"/>